<dbReference type="Proteomes" id="UP000469949">
    <property type="component" value="Unassembled WGS sequence"/>
</dbReference>
<feature type="region of interest" description="Disordered" evidence="1">
    <location>
        <begin position="58"/>
        <end position="88"/>
    </location>
</feature>
<organism evidence="2 3">
    <name type="scientific">Methylorubrum populi</name>
    <dbReference type="NCBI Taxonomy" id="223967"/>
    <lineage>
        <taxon>Bacteria</taxon>
        <taxon>Pseudomonadati</taxon>
        <taxon>Pseudomonadota</taxon>
        <taxon>Alphaproteobacteria</taxon>
        <taxon>Hyphomicrobiales</taxon>
        <taxon>Methylobacteriaceae</taxon>
        <taxon>Methylorubrum</taxon>
    </lineage>
</organism>
<feature type="compositionally biased region" description="Basic and acidic residues" evidence="1">
    <location>
        <begin position="58"/>
        <end position="67"/>
    </location>
</feature>
<reference evidence="2 3" key="1">
    <citation type="submission" date="2019-10" db="EMBL/GenBank/DDBJ databases">
        <title>Draft Genome Sequence of the Caffeine Degrading Methylotroph Methylorubrum populi PINKEL.</title>
        <authorList>
            <person name="Dawson S.C."/>
            <person name="Zhang X."/>
            <person name="Wright M.E."/>
            <person name="Sharma G."/>
            <person name="Langner J.T."/>
            <person name="Ditty J.L."/>
            <person name="Subuyuj G.A."/>
        </authorList>
    </citation>
    <scope>NUCLEOTIDE SEQUENCE [LARGE SCALE GENOMIC DNA]</scope>
    <source>
        <strain evidence="2 3">Pinkel</strain>
    </source>
</reference>
<name>A0A833J3C5_9HYPH</name>
<protein>
    <submittedName>
        <fullName evidence="2">Uncharacterized protein</fullName>
    </submittedName>
</protein>
<gene>
    <name evidence="2" type="ORF">F8B43_4180</name>
</gene>
<dbReference type="EMBL" id="WEKV01000018">
    <property type="protein sequence ID" value="KAB7782886.1"/>
    <property type="molecule type" value="Genomic_DNA"/>
</dbReference>
<proteinExistence type="predicted"/>
<sequence>MPHHRYVRAADLVSEFGFTERHWVRQAAAGRVPGARQPFGAHSPWVFDVEAVRAWWDSAEHKPEPKPTPRLRTTPLHRFSAKPPVRHDIKKQIARLLAEGRPPPKKR</sequence>
<comment type="caution">
    <text evidence="2">The sequence shown here is derived from an EMBL/GenBank/DDBJ whole genome shotgun (WGS) entry which is preliminary data.</text>
</comment>
<evidence type="ECO:0000313" key="2">
    <source>
        <dbReference type="EMBL" id="KAB7782886.1"/>
    </source>
</evidence>
<accession>A0A833J3C5</accession>
<dbReference type="RefSeq" id="WP_152278241.1">
    <property type="nucleotide sequence ID" value="NZ_WEKV01000018.1"/>
</dbReference>
<dbReference type="AlphaFoldDB" id="A0A833J3C5"/>
<evidence type="ECO:0000256" key="1">
    <source>
        <dbReference type="SAM" id="MobiDB-lite"/>
    </source>
</evidence>
<evidence type="ECO:0000313" key="3">
    <source>
        <dbReference type="Proteomes" id="UP000469949"/>
    </source>
</evidence>